<dbReference type="Pfam" id="PF22486">
    <property type="entry name" value="MATH_2"/>
    <property type="match status" value="1"/>
</dbReference>
<keyword evidence="12" id="KW-1185">Reference proteome</keyword>
<dbReference type="InterPro" id="IPR008974">
    <property type="entry name" value="TRAF-like"/>
</dbReference>
<dbReference type="eggNOG" id="KOG1863">
    <property type="taxonomic scope" value="Eukaryota"/>
</dbReference>
<keyword evidence="6 7" id="KW-0175">Coiled coil</keyword>
<dbReference type="PaxDb" id="3880-AET00387"/>
<feature type="domain" description="MATH" evidence="9">
    <location>
        <begin position="31"/>
        <end position="157"/>
    </location>
</feature>
<dbReference type="GO" id="GO:0005634">
    <property type="term" value="C:nucleus"/>
    <property type="evidence" value="ECO:0007669"/>
    <property type="project" value="UniProtKB-ARBA"/>
</dbReference>
<evidence type="ECO:0000313" key="10">
    <source>
        <dbReference type="EMBL" id="AET00387.2"/>
    </source>
</evidence>
<dbReference type="AlphaFoldDB" id="G7KD59"/>
<dbReference type="InterPro" id="IPR002083">
    <property type="entry name" value="MATH/TRAF_dom"/>
</dbReference>
<feature type="region of interest" description="Disordered" evidence="8">
    <location>
        <begin position="515"/>
        <end position="542"/>
    </location>
</feature>
<dbReference type="STRING" id="3880.G7KD59"/>
<feature type="compositionally biased region" description="Basic and acidic residues" evidence="8">
    <location>
        <begin position="516"/>
        <end position="531"/>
    </location>
</feature>
<dbReference type="InterPro" id="IPR024729">
    <property type="entry name" value="USP7_ICP0-binding_dom"/>
</dbReference>
<keyword evidence="5" id="KW-0788">Thiol protease</keyword>
<dbReference type="EMBL" id="CM001221">
    <property type="protein sequence ID" value="AET00387.2"/>
    <property type="molecule type" value="Genomic_DNA"/>
</dbReference>
<dbReference type="SMART" id="SM00061">
    <property type="entry name" value="MATH"/>
    <property type="match status" value="1"/>
</dbReference>
<evidence type="ECO:0000256" key="4">
    <source>
        <dbReference type="ARBA" id="ARBA00022801"/>
    </source>
</evidence>
<dbReference type="SUPFAM" id="SSF49599">
    <property type="entry name" value="TRAF domain-like"/>
    <property type="match status" value="1"/>
</dbReference>
<dbReference type="PROSITE" id="PS50144">
    <property type="entry name" value="MATH"/>
    <property type="match status" value="1"/>
</dbReference>
<reference evidence="11" key="3">
    <citation type="submission" date="2015-04" db="UniProtKB">
        <authorList>
            <consortium name="EnsemblPlants"/>
        </authorList>
    </citation>
    <scope>IDENTIFICATION</scope>
    <source>
        <strain evidence="11">cv. Jemalong A17</strain>
    </source>
</reference>
<dbReference type="PANTHER" id="PTHR46236:SF35">
    <property type="entry name" value="MATH DOMAIN-CONTAINING PROTEIN"/>
    <property type="match status" value="1"/>
</dbReference>
<evidence type="ECO:0000259" key="9">
    <source>
        <dbReference type="PROSITE" id="PS50144"/>
    </source>
</evidence>
<dbReference type="FunFam" id="3.10.20.90:FF:000050">
    <property type="entry name" value="Ubiquitin carboxyl-terminal hydrolase 13"/>
    <property type="match status" value="1"/>
</dbReference>
<evidence type="ECO:0000313" key="11">
    <source>
        <dbReference type="EnsemblPlants" id="AET00387"/>
    </source>
</evidence>
<feature type="coiled-coil region" evidence="7">
    <location>
        <begin position="699"/>
        <end position="782"/>
    </location>
</feature>
<accession>A0A0C3XTP8</accession>
<evidence type="ECO:0000256" key="7">
    <source>
        <dbReference type="SAM" id="Coils"/>
    </source>
</evidence>
<sequence>MEAGSKDERKITHRVAVQPETPNTVDSHPSPFRFTWRIGGFSSINTIKLYSDVFEVGGYKWRVLLFPKGNNVSDHLSMYLDVQDSANLPNGWSSYAQFSLTVVNQINNKYSVRRDTQHQFNEQERDWGFTSLIRLGKLHDPRRGYLMNDTLVVEVEVTCNVDEKDTAEHIMERLKKELSGKKHKNKEKEETHLHTIIKVVRDEDLAKQVGKYIYFDLVDYDKVRIFHVQKQMSFNIFKEEVAKEFCIPAQFQRFWVFAKRENDTCRPFRPLTRIEEAGPVGELKVVNKVHKAELKLFLEVEHGPDLCPIEPLHKVKDDMLLFFKLYDPEKEELRYAGRFFVNCTDKPSEILTSLNKLAGYDPDEEIELYEEITFEPTVMCEPVDKKLTFQESELENGDIICFQKASKMNKEKHFRYPDVRSYLEYVHNLQFPFSPSAEETKDEESLEEQNKNSLAEETNVDKNEAQQSKVDLETTNDEGTSKANNSKFVGIDFEKINDMILEELRISLLQQTNVDKSAKGQPEKVDIETTHNEGSSKASSSQKISLDLKDIDAMIGEDVIAAIDKVLSEGNTISLQFQHSVQGQEEVAKLDPSLPKQLLQELRDIAFKEDLVEKLKEGISPKVNFNTVKEKIDANADAFTSRQLEQVGVVVNLLNTIVKVFEKLENLKKERALTKESTDQDNEALKETRQKILTSKTSLTNHQTQRNSLDAQIADLKAKLEKLQGDRAKIDEIEDQEKDKITSFNKEVKSIFHRLANDQIKLKSVEDKIPEAQTELESHEKVYRIFRAIPPF</sequence>
<evidence type="ECO:0000256" key="8">
    <source>
        <dbReference type="SAM" id="MobiDB-lite"/>
    </source>
</evidence>
<dbReference type="GO" id="GO:0006508">
    <property type="term" value="P:proteolysis"/>
    <property type="evidence" value="ECO:0007669"/>
    <property type="project" value="UniProtKB-KW"/>
</dbReference>
<accession>G7KD59</accession>
<dbReference type="Gene3D" id="3.10.20.90">
    <property type="entry name" value="Phosphatidylinositol 3-kinase Catalytic Subunit, Chain A, domain 1"/>
    <property type="match status" value="1"/>
</dbReference>
<name>G7KD59_MEDTR</name>
<dbReference type="InterPro" id="IPR050804">
    <property type="entry name" value="MCC"/>
</dbReference>
<evidence type="ECO:0000256" key="6">
    <source>
        <dbReference type="ARBA" id="ARBA00023054"/>
    </source>
</evidence>
<dbReference type="Pfam" id="PF12436">
    <property type="entry name" value="USP7_ICP0_bdg"/>
    <property type="match status" value="1"/>
</dbReference>
<keyword evidence="3" id="KW-0833">Ubl conjugation pathway</keyword>
<keyword evidence="2" id="KW-0645">Protease</keyword>
<reference evidence="10 12" key="1">
    <citation type="journal article" date="2011" name="Nature">
        <title>The Medicago genome provides insight into the evolution of rhizobial symbioses.</title>
        <authorList>
            <person name="Young N.D."/>
            <person name="Debelle F."/>
            <person name="Oldroyd G.E."/>
            <person name="Geurts R."/>
            <person name="Cannon S.B."/>
            <person name="Udvardi M.K."/>
            <person name="Benedito V.A."/>
            <person name="Mayer K.F."/>
            <person name="Gouzy J."/>
            <person name="Schoof H."/>
            <person name="Van de Peer Y."/>
            <person name="Proost S."/>
            <person name="Cook D.R."/>
            <person name="Meyers B.C."/>
            <person name="Spannagl M."/>
            <person name="Cheung F."/>
            <person name="De Mita S."/>
            <person name="Krishnakumar V."/>
            <person name="Gundlach H."/>
            <person name="Zhou S."/>
            <person name="Mudge J."/>
            <person name="Bharti A.K."/>
            <person name="Murray J.D."/>
            <person name="Naoumkina M.A."/>
            <person name="Rosen B."/>
            <person name="Silverstein K.A."/>
            <person name="Tang H."/>
            <person name="Rombauts S."/>
            <person name="Zhao P.X."/>
            <person name="Zhou P."/>
            <person name="Barbe V."/>
            <person name="Bardou P."/>
            <person name="Bechner M."/>
            <person name="Bellec A."/>
            <person name="Berger A."/>
            <person name="Berges H."/>
            <person name="Bidwell S."/>
            <person name="Bisseling T."/>
            <person name="Choisne N."/>
            <person name="Couloux A."/>
            <person name="Denny R."/>
            <person name="Deshpande S."/>
            <person name="Dai X."/>
            <person name="Doyle J.J."/>
            <person name="Dudez A.M."/>
            <person name="Farmer A.D."/>
            <person name="Fouteau S."/>
            <person name="Franken C."/>
            <person name="Gibelin C."/>
            <person name="Gish J."/>
            <person name="Goldstein S."/>
            <person name="Gonzalez A.J."/>
            <person name="Green P.J."/>
            <person name="Hallab A."/>
            <person name="Hartog M."/>
            <person name="Hua A."/>
            <person name="Humphray S.J."/>
            <person name="Jeong D.H."/>
            <person name="Jing Y."/>
            <person name="Jocker A."/>
            <person name="Kenton S.M."/>
            <person name="Kim D.J."/>
            <person name="Klee K."/>
            <person name="Lai H."/>
            <person name="Lang C."/>
            <person name="Lin S."/>
            <person name="Macmil S.L."/>
            <person name="Magdelenat G."/>
            <person name="Matthews L."/>
            <person name="McCorrison J."/>
            <person name="Monaghan E.L."/>
            <person name="Mun J.H."/>
            <person name="Najar F.Z."/>
            <person name="Nicholson C."/>
            <person name="Noirot C."/>
            <person name="O'Bleness M."/>
            <person name="Paule C.R."/>
            <person name="Poulain J."/>
            <person name="Prion F."/>
            <person name="Qin B."/>
            <person name="Qu C."/>
            <person name="Retzel E.F."/>
            <person name="Riddle C."/>
            <person name="Sallet E."/>
            <person name="Samain S."/>
            <person name="Samson N."/>
            <person name="Sanders I."/>
            <person name="Saurat O."/>
            <person name="Scarpelli C."/>
            <person name="Schiex T."/>
            <person name="Segurens B."/>
            <person name="Severin A.J."/>
            <person name="Sherrier D.J."/>
            <person name="Shi R."/>
            <person name="Sims S."/>
            <person name="Singer S.R."/>
            <person name="Sinharoy S."/>
            <person name="Sterck L."/>
            <person name="Viollet A."/>
            <person name="Wang B.B."/>
            <person name="Wang K."/>
            <person name="Wang M."/>
            <person name="Wang X."/>
            <person name="Warfsmann J."/>
            <person name="Weissenbach J."/>
            <person name="White D.D."/>
            <person name="White J.D."/>
            <person name="Wiley G.B."/>
            <person name="Wincker P."/>
            <person name="Xing Y."/>
            <person name="Yang L."/>
            <person name="Yao Z."/>
            <person name="Ying F."/>
            <person name="Zhai J."/>
            <person name="Zhou L."/>
            <person name="Zuber A."/>
            <person name="Denarie J."/>
            <person name="Dixon R.A."/>
            <person name="May G.D."/>
            <person name="Schwartz D.C."/>
            <person name="Rogers J."/>
            <person name="Quetier F."/>
            <person name="Town C.D."/>
            <person name="Roe B.A."/>
        </authorList>
    </citation>
    <scope>NUCLEOTIDE SEQUENCE [LARGE SCALE GENOMIC DNA]</scope>
    <source>
        <strain evidence="10">A17</strain>
        <strain evidence="11 12">cv. Jemalong A17</strain>
    </source>
</reference>
<evidence type="ECO:0000256" key="5">
    <source>
        <dbReference type="ARBA" id="ARBA00022807"/>
    </source>
</evidence>
<feature type="region of interest" description="Disordered" evidence="8">
    <location>
        <begin position="434"/>
        <end position="484"/>
    </location>
</feature>
<comment type="similarity">
    <text evidence="1">Belongs to the peptidase C19 family.</text>
</comment>
<proteinExistence type="inferred from homology"/>
<protein>
    <submittedName>
        <fullName evidence="10">MATH (Meprin and TRAF-C-like) domain protein</fullName>
    </submittedName>
</protein>
<dbReference type="EnsemblPlants" id="AET00387">
    <property type="protein sequence ID" value="AET00387"/>
    <property type="gene ID" value="MTR_5g091450"/>
</dbReference>
<dbReference type="CDD" id="cd00121">
    <property type="entry name" value="MATH"/>
    <property type="match status" value="1"/>
</dbReference>
<reference evidence="10 12" key="2">
    <citation type="journal article" date="2014" name="BMC Genomics">
        <title>An improved genome release (version Mt4.0) for the model legume Medicago truncatula.</title>
        <authorList>
            <person name="Tang H."/>
            <person name="Krishnakumar V."/>
            <person name="Bidwell S."/>
            <person name="Rosen B."/>
            <person name="Chan A."/>
            <person name="Zhou S."/>
            <person name="Gentzbittel L."/>
            <person name="Childs K.L."/>
            <person name="Yandell M."/>
            <person name="Gundlach H."/>
            <person name="Mayer K.F."/>
            <person name="Schwartz D.C."/>
            <person name="Town C.D."/>
        </authorList>
    </citation>
    <scope>GENOME REANNOTATION</scope>
    <source>
        <strain evidence="11 12">cv. Jemalong A17</strain>
    </source>
</reference>
<evidence type="ECO:0000313" key="12">
    <source>
        <dbReference type="Proteomes" id="UP000002051"/>
    </source>
</evidence>
<organism evidence="10 12">
    <name type="scientific">Medicago truncatula</name>
    <name type="common">Barrel medic</name>
    <name type="synonym">Medicago tribuloides</name>
    <dbReference type="NCBI Taxonomy" id="3880"/>
    <lineage>
        <taxon>Eukaryota</taxon>
        <taxon>Viridiplantae</taxon>
        <taxon>Streptophyta</taxon>
        <taxon>Embryophyta</taxon>
        <taxon>Tracheophyta</taxon>
        <taxon>Spermatophyta</taxon>
        <taxon>Magnoliopsida</taxon>
        <taxon>eudicotyledons</taxon>
        <taxon>Gunneridae</taxon>
        <taxon>Pentapetalae</taxon>
        <taxon>rosids</taxon>
        <taxon>fabids</taxon>
        <taxon>Fabales</taxon>
        <taxon>Fabaceae</taxon>
        <taxon>Papilionoideae</taxon>
        <taxon>50 kb inversion clade</taxon>
        <taxon>NPAAA clade</taxon>
        <taxon>Hologalegina</taxon>
        <taxon>IRL clade</taxon>
        <taxon>Trifolieae</taxon>
        <taxon>Medicago</taxon>
    </lineage>
</organism>
<dbReference type="PANTHER" id="PTHR46236">
    <property type="entry name" value="TRAF-LIKE SUPERFAMILY PROTEIN"/>
    <property type="match status" value="1"/>
</dbReference>
<evidence type="ECO:0000256" key="2">
    <source>
        <dbReference type="ARBA" id="ARBA00022670"/>
    </source>
</evidence>
<evidence type="ECO:0000256" key="3">
    <source>
        <dbReference type="ARBA" id="ARBA00022786"/>
    </source>
</evidence>
<dbReference type="GO" id="GO:0008234">
    <property type="term" value="F:cysteine-type peptidase activity"/>
    <property type="evidence" value="ECO:0007669"/>
    <property type="project" value="UniProtKB-KW"/>
</dbReference>
<evidence type="ECO:0000256" key="1">
    <source>
        <dbReference type="ARBA" id="ARBA00009085"/>
    </source>
</evidence>
<dbReference type="GO" id="GO:0101005">
    <property type="term" value="F:deubiquitinase activity"/>
    <property type="evidence" value="ECO:0007669"/>
    <property type="project" value="UniProtKB-ARBA"/>
</dbReference>
<feature type="coiled-coil region" evidence="7">
    <location>
        <begin position="164"/>
        <end position="191"/>
    </location>
</feature>
<keyword evidence="4" id="KW-0378">Hydrolase</keyword>
<gene>
    <name evidence="10" type="ordered locus">MTR_5g091450</name>
</gene>
<dbReference type="Proteomes" id="UP000002051">
    <property type="component" value="Chromosome 5"/>
</dbReference>
<dbReference type="FunFam" id="2.60.210.10:FF:000005">
    <property type="entry name" value="Ubiquitin carboxyl-terminal hydrolase 13"/>
    <property type="match status" value="1"/>
</dbReference>
<dbReference type="HOGENOM" id="CLU_023958_0_0_1"/>
<dbReference type="Gene3D" id="2.60.210.10">
    <property type="entry name" value="Apoptosis, Tumor Necrosis Factor Receptor Associated Protein 2, Chain A"/>
    <property type="match status" value="1"/>
</dbReference>